<name>A0A9P8APK8_9AGAR</name>
<evidence type="ECO:0000313" key="1">
    <source>
        <dbReference type="EMBL" id="KAG7443448.1"/>
    </source>
</evidence>
<dbReference type="GeneID" id="66101686"/>
<protein>
    <recommendedName>
        <fullName evidence="3">F-box domain-containing protein</fullName>
    </recommendedName>
</protein>
<proteinExistence type="predicted"/>
<dbReference type="EMBL" id="MU250545">
    <property type="protein sequence ID" value="KAG7443448.1"/>
    <property type="molecule type" value="Genomic_DNA"/>
</dbReference>
<dbReference type="RefSeq" id="XP_043036948.1">
    <property type="nucleotide sequence ID" value="XM_043179392.1"/>
</dbReference>
<evidence type="ECO:0008006" key="3">
    <source>
        <dbReference type="Google" id="ProtNLM"/>
    </source>
</evidence>
<dbReference type="Proteomes" id="UP000812287">
    <property type="component" value="Unassembled WGS sequence"/>
</dbReference>
<sequence>MGEQQYLPTEIWQEIFICCLPDLKKATHYMYYRTSDLVPPPPSTRDAPLLLLLVCRTWWYWALHTPELWARLSINVDWGISYPPLPQVHSWLMRSESVPLMFSLRQNSDWASDRILTRKFLQRLLCDIYRWQHVSLHHCHDEVLRTLAEHNNVVPQALRSVYLSYPVTPPTVMTRELTSALQHLTSAPTFSSLIVVGINIFRCLDDPYHIHWARLTELTLDDLSHVSTCLTLLALCPLLVRCTIGVRNATYTRLTSAAEQHIHPPPPPGRTIALPHLAALALMLPDVDLPMLFATPLHAPALRSLTLSLAHRLSNIAATATAWPQAAFAAWLAQTQCVLARITLCYTHMQSGAFHACLALPAFAGVHKLVVRERASFPAGWAECMSRDALAALTVRGGREGGCVLLPKLEVLVLWGQCVEAGGSTALVEMVASRCHAGGRGGGGGVARLRKFSWSRVADYDYVDFGDLCTLKALKDGGLEVHICRGGGRPSCGCFWH</sequence>
<gene>
    <name evidence="1" type="ORF">BT62DRAFT_1078513</name>
</gene>
<accession>A0A9P8APK8</accession>
<comment type="caution">
    <text evidence="1">The sequence shown here is derived from an EMBL/GenBank/DDBJ whole genome shotgun (WGS) entry which is preliminary data.</text>
</comment>
<keyword evidence="2" id="KW-1185">Reference proteome</keyword>
<dbReference type="OrthoDB" id="2903911at2759"/>
<dbReference type="AlphaFoldDB" id="A0A9P8APK8"/>
<organism evidence="1 2">
    <name type="scientific">Guyanagaster necrorhizus</name>
    <dbReference type="NCBI Taxonomy" id="856835"/>
    <lineage>
        <taxon>Eukaryota</taxon>
        <taxon>Fungi</taxon>
        <taxon>Dikarya</taxon>
        <taxon>Basidiomycota</taxon>
        <taxon>Agaricomycotina</taxon>
        <taxon>Agaricomycetes</taxon>
        <taxon>Agaricomycetidae</taxon>
        <taxon>Agaricales</taxon>
        <taxon>Marasmiineae</taxon>
        <taxon>Physalacriaceae</taxon>
        <taxon>Guyanagaster</taxon>
    </lineage>
</organism>
<reference evidence="1" key="1">
    <citation type="submission" date="2020-11" db="EMBL/GenBank/DDBJ databases">
        <title>Adaptations for nitrogen fixation in a non-lichenized fungal sporocarp promotes dispersal by wood-feeding termites.</title>
        <authorList>
            <consortium name="DOE Joint Genome Institute"/>
            <person name="Koch R.A."/>
            <person name="Yoon G."/>
            <person name="Arayal U."/>
            <person name="Lail K."/>
            <person name="Amirebrahimi M."/>
            <person name="Labutti K."/>
            <person name="Lipzen A."/>
            <person name="Riley R."/>
            <person name="Barry K."/>
            <person name="Henrissat B."/>
            <person name="Grigoriev I.V."/>
            <person name="Herr J.R."/>
            <person name="Aime M.C."/>
        </authorList>
    </citation>
    <scope>NUCLEOTIDE SEQUENCE</scope>
    <source>
        <strain evidence="1">MCA 3950</strain>
    </source>
</reference>
<evidence type="ECO:0000313" key="2">
    <source>
        <dbReference type="Proteomes" id="UP000812287"/>
    </source>
</evidence>